<keyword evidence="2 8" id="KW-0645">Protease</keyword>
<evidence type="ECO:0000256" key="6">
    <source>
        <dbReference type="ARBA" id="ARBA00023125"/>
    </source>
</evidence>
<dbReference type="PANTHER" id="PTHR13604">
    <property type="entry name" value="DC12-RELATED"/>
    <property type="match status" value="1"/>
</dbReference>
<gene>
    <name evidence="9" type="ORF">GCM10007878_02550</name>
</gene>
<proteinExistence type="inferred from homology"/>
<evidence type="ECO:0000256" key="7">
    <source>
        <dbReference type="ARBA" id="ARBA00023239"/>
    </source>
</evidence>
<evidence type="ECO:0000313" key="9">
    <source>
        <dbReference type="EMBL" id="GLR62820.1"/>
    </source>
</evidence>
<evidence type="ECO:0000256" key="1">
    <source>
        <dbReference type="ARBA" id="ARBA00008136"/>
    </source>
</evidence>
<keyword evidence="3" id="KW-0227">DNA damage</keyword>
<keyword evidence="10" id="KW-1185">Reference proteome</keyword>
<dbReference type="Proteomes" id="UP001156682">
    <property type="component" value="Unassembled WGS sequence"/>
</dbReference>
<dbReference type="InterPro" id="IPR036590">
    <property type="entry name" value="SRAP-like"/>
</dbReference>
<evidence type="ECO:0000313" key="10">
    <source>
        <dbReference type="Proteomes" id="UP001156682"/>
    </source>
</evidence>
<keyword evidence="6" id="KW-0238">DNA-binding</keyword>
<dbReference type="Gene3D" id="3.90.1680.10">
    <property type="entry name" value="SOS response associated peptidase-like"/>
    <property type="match status" value="1"/>
</dbReference>
<comment type="caution">
    <text evidence="9">The sequence shown here is derived from an EMBL/GenBank/DDBJ whole genome shotgun (WGS) entry which is preliminary data.</text>
</comment>
<dbReference type="PANTHER" id="PTHR13604:SF0">
    <property type="entry name" value="ABASIC SITE PROCESSING PROTEIN HMCES"/>
    <property type="match status" value="1"/>
</dbReference>
<dbReference type="Pfam" id="PF02586">
    <property type="entry name" value="SRAP"/>
    <property type="match status" value="1"/>
</dbReference>
<sequence length="223" mass="25484">MSGRLIVTPYSAEQELGKPIVQMNPLRTGFNLIPTNTLSILRWQDKHLTQDDAFWSFTPGWMKQLNEAPYILRSEKLATSPMYQESFKKQRCIVIVTGYYVWVAVNRGKHPFAIRRPHNRPFFLAGLWTRYPVAPGRAYDSFGLISVDADPWLAKLATRVPLKLTASQALEWLNPKTEDSNLMELLSLKDDELEAYPVSQLVNDPANQSNLVISPIADRLIRK</sequence>
<dbReference type="SUPFAM" id="SSF143081">
    <property type="entry name" value="BB1717-like"/>
    <property type="match status" value="1"/>
</dbReference>
<comment type="similarity">
    <text evidence="1 8">Belongs to the SOS response-associated peptidase family.</text>
</comment>
<evidence type="ECO:0000256" key="3">
    <source>
        <dbReference type="ARBA" id="ARBA00022763"/>
    </source>
</evidence>
<evidence type="ECO:0000256" key="4">
    <source>
        <dbReference type="ARBA" id="ARBA00022801"/>
    </source>
</evidence>
<keyword evidence="5" id="KW-0190">Covalent protein-DNA linkage</keyword>
<accession>A0ABQ5ZUU2</accession>
<reference evidence="10" key="1">
    <citation type="journal article" date="2019" name="Int. J. Syst. Evol. Microbiol.">
        <title>The Global Catalogue of Microorganisms (GCM) 10K type strain sequencing project: providing services to taxonomists for standard genome sequencing and annotation.</title>
        <authorList>
            <consortium name="The Broad Institute Genomics Platform"/>
            <consortium name="The Broad Institute Genome Sequencing Center for Infectious Disease"/>
            <person name="Wu L."/>
            <person name="Ma J."/>
        </authorList>
    </citation>
    <scope>NUCLEOTIDE SEQUENCE [LARGE SCALE GENOMIC DNA]</scope>
    <source>
        <strain evidence="10">NBRC 100033</strain>
    </source>
</reference>
<protein>
    <recommendedName>
        <fullName evidence="8">Abasic site processing protein</fullName>
        <ecNumber evidence="8">3.4.-.-</ecNumber>
    </recommendedName>
</protein>
<evidence type="ECO:0000256" key="2">
    <source>
        <dbReference type="ARBA" id="ARBA00022670"/>
    </source>
</evidence>
<organism evidence="9 10">
    <name type="scientific">Marinospirillum insulare</name>
    <dbReference type="NCBI Taxonomy" id="217169"/>
    <lineage>
        <taxon>Bacteria</taxon>
        <taxon>Pseudomonadati</taxon>
        <taxon>Pseudomonadota</taxon>
        <taxon>Gammaproteobacteria</taxon>
        <taxon>Oceanospirillales</taxon>
        <taxon>Oceanospirillaceae</taxon>
        <taxon>Marinospirillum</taxon>
    </lineage>
</organism>
<dbReference type="EC" id="3.4.-.-" evidence="8"/>
<evidence type="ECO:0000256" key="8">
    <source>
        <dbReference type="RuleBase" id="RU364100"/>
    </source>
</evidence>
<name>A0ABQ5ZUU2_9GAMM</name>
<keyword evidence="7" id="KW-0456">Lyase</keyword>
<evidence type="ECO:0000256" key="5">
    <source>
        <dbReference type="ARBA" id="ARBA00023124"/>
    </source>
</evidence>
<keyword evidence="4 8" id="KW-0378">Hydrolase</keyword>
<dbReference type="EMBL" id="BSOR01000005">
    <property type="protein sequence ID" value="GLR62820.1"/>
    <property type="molecule type" value="Genomic_DNA"/>
</dbReference>
<dbReference type="RefSeq" id="WP_027851353.1">
    <property type="nucleotide sequence ID" value="NZ_BSOR01000005.1"/>
</dbReference>
<dbReference type="InterPro" id="IPR003738">
    <property type="entry name" value="SRAP"/>
</dbReference>